<dbReference type="EMBL" id="LQNU01000078">
    <property type="protein sequence ID" value="KZE76171.1"/>
    <property type="molecule type" value="Genomic_DNA"/>
</dbReference>
<name>A0A163WCS6_9FLAO</name>
<dbReference type="InterPro" id="IPR021223">
    <property type="entry name" value="AbiGi"/>
</dbReference>
<evidence type="ECO:0000256" key="1">
    <source>
        <dbReference type="SAM" id="Coils"/>
    </source>
</evidence>
<feature type="coiled-coil region" evidence="1">
    <location>
        <begin position="240"/>
        <end position="267"/>
    </location>
</feature>
<keyword evidence="3" id="KW-1185">Reference proteome</keyword>
<comment type="caution">
    <text evidence="2">The sequence shown here is derived from an EMBL/GenBank/DDBJ whole genome shotgun (WGS) entry which is preliminary data.</text>
</comment>
<gene>
    <name evidence="2" type="ORF">AV926_16130</name>
</gene>
<protein>
    <submittedName>
        <fullName evidence="2">Uncharacterized protein</fullName>
    </submittedName>
</protein>
<reference evidence="2 3" key="1">
    <citation type="submission" date="2016-01" db="EMBL/GenBank/DDBJ databases">
        <title>Whole genome sequencing of Myroides marinus L41.</title>
        <authorList>
            <person name="Hong K.W."/>
        </authorList>
    </citation>
    <scope>NUCLEOTIDE SEQUENCE [LARGE SCALE GENOMIC DNA]</scope>
    <source>
        <strain evidence="2 3">L41</strain>
    </source>
</reference>
<dbReference type="Pfam" id="PF10899">
    <property type="entry name" value="AbiGi"/>
    <property type="match status" value="1"/>
</dbReference>
<proteinExistence type="predicted"/>
<keyword evidence="1" id="KW-0175">Coiled coil</keyword>
<accession>A0A163WCS6</accession>
<dbReference type="AlphaFoldDB" id="A0A163WCS6"/>
<evidence type="ECO:0000313" key="3">
    <source>
        <dbReference type="Proteomes" id="UP000076630"/>
    </source>
</evidence>
<dbReference type="Proteomes" id="UP000076630">
    <property type="component" value="Unassembled WGS sequence"/>
</dbReference>
<evidence type="ECO:0000313" key="2">
    <source>
        <dbReference type="EMBL" id="KZE76171.1"/>
    </source>
</evidence>
<dbReference type="RefSeq" id="WP_038987550.1">
    <property type="nucleotide sequence ID" value="NZ_JWJO01000051.1"/>
</dbReference>
<organism evidence="2 3">
    <name type="scientific">Myroides marinus</name>
    <dbReference type="NCBI Taxonomy" id="703342"/>
    <lineage>
        <taxon>Bacteria</taxon>
        <taxon>Pseudomonadati</taxon>
        <taxon>Bacteroidota</taxon>
        <taxon>Flavobacteriia</taxon>
        <taxon>Flavobacteriales</taxon>
        <taxon>Flavobacteriaceae</taxon>
        <taxon>Myroides</taxon>
    </lineage>
</organism>
<dbReference type="OrthoDB" id="680500at2"/>
<sequence length="277" mass="32723">MLKSMDSLFHFTKDLDVLFSILTTGFRGSFCKEVFKYRELEIVQYVPKISFCDLTENTLSEYKNYGNYGIGISKIWAKENKLNPVLYMENNSLVSKAFIEGYIGNRKAYGFVNSTCLALGETWRANQNNEQHILSFLNISTDVAWENLEVLQATKNVLDYNNYSMLFMKPYDGYLSRQGREEHYCFYDEREWCYVPEKSDFLNNYIKSEEWFLEWRGNRVKPLLDDLKLNFKFTDVTHLLVKDESDITELKNKIDQLDNSIISIEDKERLKSLIKIF</sequence>